<evidence type="ECO:0000256" key="1">
    <source>
        <dbReference type="ARBA" id="ARBA00004141"/>
    </source>
</evidence>
<dbReference type="PANTHER" id="PTHR48020:SF12">
    <property type="entry name" value="PROTON MYO-INOSITOL COTRANSPORTER"/>
    <property type="match status" value="1"/>
</dbReference>
<dbReference type="GO" id="GO:0005366">
    <property type="term" value="F:myo-inositol:proton symporter activity"/>
    <property type="evidence" value="ECO:0007669"/>
    <property type="project" value="TreeGrafter"/>
</dbReference>
<keyword evidence="5 9" id="KW-1133">Transmembrane helix</keyword>
<dbReference type="FunFam" id="1.20.1250.20:FF:000073">
    <property type="entry name" value="MFS myo-inositol transporter, putative"/>
    <property type="match status" value="1"/>
</dbReference>
<reference evidence="11" key="1">
    <citation type="journal article" date="2021" name="Open Biol.">
        <title>Shared evolutionary footprints suggest mitochondrial oxidative damage underlies multiple complex I losses in fungi.</title>
        <authorList>
            <person name="Schikora-Tamarit M.A."/>
            <person name="Marcet-Houben M."/>
            <person name="Nosek J."/>
            <person name="Gabaldon T."/>
        </authorList>
    </citation>
    <scope>NUCLEOTIDE SEQUENCE</scope>
    <source>
        <strain evidence="11">CBS2887</strain>
    </source>
</reference>
<organism evidence="11 12">
    <name type="scientific">Wickerhamomyces pijperi</name>
    <name type="common">Yeast</name>
    <name type="synonym">Pichia pijperi</name>
    <dbReference type="NCBI Taxonomy" id="599730"/>
    <lineage>
        <taxon>Eukaryota</taxon>
        <taxon>Fungi</taxon>
        <taxon>Dikarya</taxon>
        <taxon>Ascomycota</taxon>
        <taxon>Saccharomycotina</taxon>
        <taxon>Saccharomycetes</taxon>
        <taxon>Phaffomycetales</taxon>
        <taxon>Wickerhamomycetaceae</taxon>
        <taxon>Wickerhamomyces</taxon>
    </lineage>
</organism>
<feature type="transmembrane region" description="Helical" evidence="9">
    <location>
        <begin position="429"/>
        <end position="451"/>
    </location>
</feature>
<dbReference type="OrthoDB" id="5290825at2759"/>
<keyword evidence="4 9" id="KW-0812">Transmembrane</keyword>
<feature type="transmembrane region" description="Helical" evidence="9">
    <location>
        <begin position="369"/>
        <end position="391"/>
    </location>
</feature>
<feature type="transmembrane region" description="Helical" evidence="9">
    <location>
        <begin position="192"/>
        <end position="213"/>
    </location>
</feature>
<dbReference type="InterPro" id="IPR003663">
    <property type="entry name" value="Sugar/inositol_transpt"/>
</dbReference>
<evidence type="ECO:0000256" key="8">
    <source>
        <dbReference type="RuleBase" id="RU003346"/>
    </source>
</evidence>
<dbReference type="PRINTS" id="PR00171">
    <property type="entry name" value="SUGRTRNSPORT"/>
</dbReference>
<feature type="transmembrane region" description="Helical" evidence="9">
    <location>
        <begin position="403"/>
        <end position="423"/>
    </location>
</feature>
<dbReference type="AlphaFoldDB" id="A0A9P8PYL4"/>
<feature type="transmembrane region" description="Helical" evidence="9">
    <location>
        <begin position="31"/>
        <end position="60"/>
    </location>
</feature>
<dbReference type="PROSITE" id="PS00217">
    <property type="entry name" value="SUGAR_TRANSPORT_2"/>
    <property type="match status" value="1"/>
</dbReference>
<evidence type="ECO:0000256" key="2">
    <source>
        <dbReference type="ARBA" id="ARBA00010992"/>
    </source>
</evidence>
<dbReference type="PANTHER" id="PTHR48020">
    <property type="entry name" value="PROTON MYO-INOSITOL COTRANSPORTER"/>
    <property type="match status" value="1"/>
</dbReference>
<comment type="catalytic activity">
    <reaction evidence="7">
        <text>myo-inositol(out) + H(+)(out) = myo-inositol(in) + H(+)(in)</text>
        <dbReference type="Rhea" id="RHEA:60364"/>
        <dbReference type="ChEBI" id="CHEBI:15378"/>
        <dbReference type="ChEBI" id="CHEBI:17268"/>
    </reaction>
</comment>
<dbReference type="InterPro" id="IPR005828">
    <property type="entry name" value="MFS_sugar_transport-like"/>
</dbReference>
<keyword evidence="3 8" id="KW-0813">Transport</keyword>
<dbReference type="SUPFAM" id="SSF103473">
    <property type="entry name" value="MFS general substrate transporter"/>
    <property type="match status" value="1"/>
</dbReference>
<feature type="transmembrane region" description="Helical" evidence="9">
    <location>
        <begin position="132"/>
        <end position="149"/>
    </location>
</feature>
<evidence type="ECO:0000313" key="12">
    <source>
        <dbReference type="Proteomes" id="UP000774326"/>
    </source>
</evidence>
<evidence type="ECO:0000256" key="3">
    <source>
        <dbReference type="ARBA" id="ARBA00022448"/>
    </source>
</evidence>
<dbReference type="InterPro" id="IPR005829">
    <property type="entry name" value="Sugar_transporter_CS"/>
</dbReference>
<feature type="domain" description="Major facilitator superfamily (MFS) profile" evidence="10">
    <location>
        <begin position="35"/>
        <end position="458"/>
    </location>
</feature>
<comment type="caution">
    <text evidence="11">The sequence shown here is derived from an EMBL/GenBank/DDBJ whole genome shotgun (WGS) entry which is preliminary data.</text>
</comment>
<dbReference type="GO" id="GO:1904679">
    <property type="term" value="P:myo-inositol import across plasma membrane"/>
    <property type="evidence" value="ECO:0007669"/>
    <property type="project" value="TreeGrafter"/>
</dbReference>
<feature type="transmembrane region" description="Helical" evidence="9">
    <location>
        <begin position="161"/>
        <end position="180"/>
    </location>
</feature>
<protein>
    <recommendedName>
        <fullName evidence="10">Major facilitator superfamily (MFS) profile domain-containing protein</fullName>
    </recommendedName>
</protein>
<reference evidence="11" key="2">
    <citation type="submission" date="2021-01" db="EMBL/GenBank/DDBJ databases">
        <authorList>
            <person name="Schikora-Tamarit M.A."/>
        </authorList>
    </citation>
    <scope>NUCLEOTIDE SEQUENCE</scope>
    <source>
        <strain evidence="11">CBS2887</strain>
    </source>
</reference>
<keyword evidence="12" id="KW-1185">Reference proteome</keyword>
<dbReference type="EMBL" id="JAEUBG010004654">
    <property type="protein sequence ID" value="KAH3680878.1"/>
    <property type="molecule type" value="Genomic_DNA"/>
</dbReference>
<feature type="transmembrane region" description="Helical" evidence="9">
    <location>
        <begin position="278"/>
        <end position="302"/>
    </location>
</feature>
<feature type="transmembrane region" description="Helical" evidence="9">
    <location>
        <begin position="75"/>
        <end position="95"/>
    </location>
</feature>
<feature type="transmembrane region" description="Helical" evidence="9">
    <location>
        <begin position="314"/>
        <end position="332"/>
    </location>
</feature>
<comment type="similarity">
    <text evidence="2 8">Belongs to the major facilitator superfamily. Sugar transporter (TC 2.A.1.1) family.</text>
</comment>
<dbReference type="NCBIfam" id="TIGR00879">
    <property type="entry name" value="SP"/>
    <property type="match status" value="1"/>
</dbReference>
<name>A0A9P8PYL4_WICPI</name>
<evidence type="ECO:0000256" key="7">
    <source>
        <dbReference type="ARBA" id="ARBA00049119"/>
    </source>
</evidence>
<evidence type="ECO:0000256" key="9">
    <source>
        <dbReference type="SAM" id="Phobius"/>
    </source>
</evidence>
<dbReference type="InterPro" id="IPR050814">
    <property type="entry name" value="Myo-inositol_Transporter"/>
</dbReference>
<evidence type="ECO:0000256" key="5">
    <source>
        <dbReference type="ARBA" id="ARBA00022989"/>
    </source>
</evidence>
<comment type="subcellular location">
    <subcellularLocation>
        <location evidence="1">Membrane</location>
        <topology evidence="1">Multi-pass membrane protein</topology>
    </subcellularLocation>
</comment>
<dbReference type="PROSITE" id="PS50850">
    <property type="entry name" value="MFS"/>
    <property type="match status" value="1"/>
</dbReference>
<evidence type="ECO:0000259" key="10">
    <source>
        <dbReference type="PROSITE" id="PS50850"/>
    </source>
</evidence>
<dbReference type="GO" id="GO:0016020">
    <property type="term" value="C:membrane"/>
    <property type="evidence" value="ECO:0007669"/>
    <property type="project" value="UniProtKB-SubCell"/>
</dbReference>
<dbReference type="Proteomes" id="UP000774326">
    <property type="component" value="Unassembled WGS sequence"/>
</dbReference>
<feature type="transmembrane region" description="Helical" evidence="9">
    <location>
        <begin position="344"/>
        <end position="363"/>
    </location>
</feature>
<accession>A0A9P8PYL4</accession>
<dbReference type="Gene3D" id="1.20.1250.20">
    <property type="entry name" value="MFS general substrate transporter like domains"/>
    <property type="match status" value="1"/>
</dbReference>
<feature type="transmembrane region" description="Helical" evidence="9">
    <location>
        <begin position="102"/>
        <end position="120"/>
    </location>
</feature>
<dbReference type="Pfam" id="PF00083">
    <property type="entry name" value="Sugar_tr"/>
    <property type="match status" value="1"/>
</dbReference>
<proteinExistence type="inferred from homology"/>
<dbReference type="InterPro" id="IPR020846">
    <property type="entry name" value="MFS_dom"/>
</dbReference>
<evidence type="ECO:0000256" key="6">
    <source>
        <dbReference type="ARBA" id="ARBA00023136"/>
    </source>
</evidence>
<keyword evidence="6 9" id="KW-0472">Membrane</keyword>
<dbReference type="InterPro" id="IPR036259">
    <property type="entry name" value="MFS_trans_sf"/>
</dbReference>
<evidence type="ECO:0000313" key="11">
    <source>
        <dbReference type="EMBL" id="KAH3680878.1"/>
    </source>
</evidence>
<gene>
    <name evidence="11" type="ORF">WICPIJ_008091</name>
</gene>
<sequence length="491" mass="54120">MNQHEIRPMVATTMESDTPSIDIEDSQTGSFLYVIVFTAAVGGFLFGYDTACISSILMFLDGHETLQPDDSQKGVITGITSIGSLIGSLVAAFLSDKFGRKPILFVCCLVFVVSSVQLAASNSIDWLIKGRLIVGLSVGAASMVVPVYISEIAPQRRRGQLITINSISTTGGQLIANLIAYKIQGLSNALNWRLMFIFSGVPPLLVLALIRIIPESPRYLMLNNEYDKARESLTTIFPNSSAFQIEAKIHMLSKDIARIQRAKQEHSKKMIGKPAIRALAIGIMLMVYQQATGFNSFMYYGATIFKDLGMSDPLLISIGISGVNFIFTFVALKYIDTWGRRRMLLITTFLMTLSLFASSLTFQRDKDELAVWLILGFVACYASALGTVPWLSVEFLPLEIRSIGGSLISSTGWLTNFVVSVTYLQLMDYIHMSGTCLVFGLICAVGWVAVYQYYPEVNGLSLEEIRNIFQDGVNLNYGSFVVSDQDSRIGQ</sequence>
<evidence type="ECO:0000256" key="4">
    <source>
        <dbReference type="ARBA" id="ARBA00022692"/>
    </source>
</evidence>